<keyword evidence="1" id="KW-0175">Coiled coil</keyword>
<evidence type="ECO:0000313" key="2">
    <source>
        <dbReference type="EMBL" id="CAF4281019.1"/>
    </source>
</evidence>
<accession>A0A820GL14</accession>
<sequence>EFRLIKCSYEEKKIKVNKKQNDDMIKLNIELRNKSNDLNQDIEQLKQTNNSLKLLIEQNQRIQKHMIDLYKEKIQYEQNKANELKEAINLLNFH</sequence>
<feature type="non-terminal residue" evidence="2">
    <location>
        <position position="1"/>
    </location>
</feature>
<proteinExistence type="predicted"/>
<protein>
    <submittedName>
        <fullName evidence="2">Uncharacterized protein</fullName>
    </submittedName>
</protein>
<dbReference type="EMBL" id="CAJOBB010012740">
    <property type="protein sequence ID" value="CAF4281019.1"/>
    <property type="molecule type" value="Genomic_DNA"/>
</dbReference>
<gene>
    <name evidence="2" type="ORF">KXQ929_LOCUS44436</name>
</gene>
<name>A0A820GL14_9BILA</name>
<dbReference type="AlphaFoldDB" id="A0A820GL14"/>
<organism evidence="2 3">
    <name type="scientific">Adineta steineri</name>
    <dbReference type="NCBI Taxonomy" id="433720"/>
    <lineage>
        <taxon>Eukaryota</taxon>
        <taxon>Metazoa</taxon>
        <taxon>Spiralia</taxon>
        <taxon>Gnathifera</taxon>
        <taxon>Rotifera</taxon>
        <taxon>Eurotatoria</taxon>
        <taxon>Bdelloidea</taxon>
        <taxon>Adinetida</taxon>
        <taxon>Adinetidae</taxon>
        <taxon>Adineta</taxon>
    </lineage>
</organism>
<comment type="caution">
    <text evidence="2">The sequence shown here is derived from an EMBL/GenBank/DDBJ whole genome shotgun (WGS) entry which is preliminary data.</text>
</comment>
<feature type="coiled-coil region" evidence="1">
    <location>
        <begin position="28"/>
        <end position="87"/>
    </location>
</feature>
<evidence type="ECO:0000256" key="1">
    <source>
        <dbReference type="SAM" id="Coils"/>
    </source>
</evidence>
<dbReference type="Proteomes" id="UP000663868">
    <property type="component" value="Unassembled WGS sequence"/>
</dbReference>
<evidence type="ECO:0000313" key="3">
    <source>
        <dbReference type="Proteomes" id="UP000663868"/>
    </source>
</evidence>
<reference evidence="2" key="1">
    <citation type="submission" date="2021-02" db="EMBL/GenBank/DDBJ databases">
        <authorList>
            <person name="Nowell W R."/>
        </authorList>
    </citation>
    <scope>NUCLEOTIDE SEQUENCE</scope>
</reference>